<dbReference type="AlphaFoldDB" id="A0A7N5KPF3"/>
<feature type="domain" description="PDZ" evidence="17">
    <location>
        <begin position="87"/>
        <end position="155"/>
    </location>
</feature>
<feature type="domain" description="PDZ" evidence="17">
    <location>
        <begin position="211"/>
        <end position="281"/>
    </location>
</feature>
<dbReference type="InterPro" id="IPR030237">
    <property type="entry name" value="Harmonin_N"/>
</dbReference>
<dbReference type="CDD" id="cd07353">
    <property type="entry name" value="harmonin_N"/>
    <property type="match status" value="1"/>
</dbReference>
<dbReference type="GO" id="GO:0002093">
    <property type="term" value="P:auditory receptor cell morphogenesis"/>
    <property type="evidence" value="ECO:0007669"/>
    <property type="project" value="TreeGrafter"/>
</dbReference>
<reference evidence="18" key="2">
    <citation type="submission" date="2025-08" db="UniProtKB">
        <authorList>
            <consortium name="Ensembl"/>
        </authorList>
    </citation>
    <scope>IDENTIFICATION</scope>
</reference>
<dbReference type="SUPFAM" id="SSF50156">
    <property type="entry name" value="PDZ domain-like"/>
    <property type="match status" value="2"/>
</dbReference>
<evidence type="ECO:0000256" key="3">
    <source>
        <dbReference type="ARBA" id="ARBA00004514"/>
    </source>
</evidence>
<dbReference type="GeneTree" id="ENSGT00950000183002"/>
<comment type="subcellular location">
    <subcellularLocation>
        <location evidence="1">Cell projection</location>
        <location evidence="1">Microvillus</location>
    </subcellularLocation>
    <subcellularLocation>
        <location evidence="2">Cytoplasm</location>
        <location evidence="2">Cytoskeleton</location>
    </subcellularLocation>
    <subcellularLocation>
        <location evidence="3">Cytoplasm</location>
        <location evidence="3">Cytosol</location>
    </subcellularLocation>
</comment>
<dbReference type="GO" id="GO:0002142">
    <property type="term" value="C:stereocilia ankle link complex"/>
    <property type="evidence" value="ECO:0007669"/>
    <property type="project" value="TreeGrafter"/>
</dbReference>
<evidence type="ECO:0000256" key="8">
    <source>
        <dbReference type="ARBA" id="ARBA00022782"/>
    </source>
</evidence>
<evidence type="ECO:0000256" key="13">
    <source>
        <dbReference type="ARBA" id="ARBA00064828"/>
    </source>
</evidence>
<evidence type="ECO:0000259" key="17">
    <source>
        <dbReference type="PROSITE" id="PS50106"/>
    </source>
</evidence>
<dbReference type="GO" id="GO:0005903">
    <property type="term" value="C:brush border"/>
    <property type="evidence" value="ECO:0007669"/>
    <property type="project" value="UniProtKB-ARBA"/>
</dbReference>
<dbReference type="GO" id="GO:0005856">
    <property type="term" value="C:cytoskeleton"/>
    <property type="evidence" value="ECO:0007669"/>
    <property type="project" value="UniProtKB-SubCell"/>
</dbReference>
<dbReference type="Gene3D" id="1.20.1160.20">
    <property type="match status" value="1"/>
</dbReference>
<sequence>MDRKVAREFRHKVDFLIENDAEKDYLYDVLRMYHQTMDVAVLVGDLKLVINEPSRLPLFDAIRPLIPLKHQVEYDQLTPRRSRKLKEVRLDRLQPEGLGLSVRGGLEFGCGLFISHLIKGGQADSVGLQVGDEIVRINGYSISACTHEEVINLIRTKKTVSIKVRHIGLIPVKSSPDEPLKWQYVDQFVSESGGGRSSLSFPGTQDSKEKKVFISLVGSRGLGCSISSGPVQKPGIFISHVKPGSLSAEVGLETGDQIVEVNGIDFSNLDHKEAVNVLKSSRSLTISIVAGAGRELFLTDRERLEEARQRELWRQELLMQKRLAMESNKILQEQQEMERQRKKEIAQKAAEENERYRQEMEQIIEEEEKFKKQWEEDWGSKEQLLSPKTITAEVHPIPLRKPKSDQGVEPELEPADHPDGGTEEQGEQKGKDKKKAKYDSLQELRKNKKELEFEQKLYKEKEEMLEKEKQLKINRLAQEVRVLLTGQVSHPGHSLVVPHQAPREPAGVVFPKWSPRMEWALPFCSFWNVGSSHLPRIMEN</sequence>
<dbReference type="SMART" id="SM00228">
    <property type="entry name" value="PDZ"/>
    <property type="match status" value="2"/>
</dbReference>
<keyword evidence="6" id="KW-0677">Repeat</keyword>
<accession>A0A7N5KPF3</accession>
<keyword evidence="4" id="KW-0963">Cytoplasm</keyword>
<dbReference type="GO" id="GO:1904106">
    <property type="term" value="P:protein localization to microvillus"/>
    <property type="evidence" value="ECO:0007669"/>
    <property type="project" value="UniProtKB-ARBA"/>
</dbReference>
<keyword evidence="8" id="KW-0221">Differentiation</keyword>
<keyword evidence="5" id="KW-0597">Phosphoprotein</keyword>
<evidence type="ECO:0000256" key="6">
    <source>
        <dbReference type="ARBA" id="ARBA00022737"/>
    </source>
</evidence>
<dbReference type="GO" id="GO:0032426">
    <property type="term" value="C:stereocilium tip"/>
    <property type="evidence" value="ECO:0007669"/>
    <property type="project" value="TreeGrafter"/>
</dbReference>
<dbReference type="GO" id="GO:0007605">
    <property type="term" value="P:sensory perception of sound"/>
    <property type="evidence" value="ECO:0007669"/>
    <property type="project" value="UniProtKB-KW"/>
</dbReference>
<dbReference type="Gene3D" id="2.30.42.10">
    <property type="match status" value="2"/>
</dbReference>
<feature type="compositionally biased region" description="Basic and acidic residues" evidence="16">
    <location>
        <begin position="414"/>
        <end position="430"/>
    </location>
</feature>
<dbReference type="PROSITE" id="PS50106">
    <property type="entry name" value="PDZ"/>
    <property type="match status" value="2"/>
</dbReference>
<dbReference type="GO" id="GO:0050885">
    <property type="term" value="P:neuromuscular process controlling balance"/>
    <property type="evidence" value="ECO:0007669"/>
    <property type="project" value="UniProtKB-ARBA"/>
</dbReference>
<dbReference type="Proteomes" id="UP000008912">
    <property type="component" value="Unassembled WGS sequence"/>
</dbReference>
<dbReference type="CDD" id="cd06738">
    <property type="entry name" value="PDZ2_harmonin"/>
    <property type="match status" value="1"/>
</dbReference>
<dbReference type="PANTHER" id="PTHR23116:SF36">
    <property type="entry name" value="HARMONIN"/>
    <property type="match status" value="1"/>
</dbReference>
<evidence type="ECO:0000256" key="15">
    <source>
        <dbReference type="SAM" id="Coils"/>
    </source>
</evidence>
<evidence type="ECO:0000256" key="11">
    <source>
        <dbReference type="ARBA" id="ARBA00023273"/>
    </source>
</evidence>
<evidence type="ECO:0000313" key="19">
    <source>
        <dbReference type="Proteomes" id="UP000008912"/>
    </source>
</evidence>
<feature type="coiled-coil region" evidence="15">
    <location>
        <begin position="323"/>
        <end position="377"/>
    </location>
</feature>
<evidence type="ECO:0000256" key="12">
    <source>
        <dbReference type="ARBA" id="ARBA00056915"/>
    </source>
</evidence>
<dbReference type="GO" id="GO:0005902">
    <property type="term" value="C:microvillus"/>
    <property type="evidence" value="ECO:0007669"/>
    <property type="project" value="UniProtKB-SubCell"/>
</dbReference>
<dbReference type="GO" id="GO:0060122">
    <property type="term" value="P:inner ear receptor cell stereocilium organization"/>
    <property type="evidence" value="ECO:0007669"/>
    <property type="project" value="TreeGrafter"/>
</dbReference>
<dbReference type="FunFam" id="2.30.42.10:FF:000071">
    <property type="entry name" value="harmonin isoform X1"/>
    <property type="match status" value="1"/>
</dbReference>
<dbReference type="Pfam" id="PF00595">
    <property type="entry name" value="PDZ"/>
    <property type="match status" value="2"/>
</dbReference>
<dbReference type="GO" id="GO:0001917">
    <property type="term" value="C:photoreceptor inner segment"/>
    <property type="evidence" value="ECO:0007669"/>
    <property type="project" value="TreeGrafter"/>
</dbReference>
<keyword evidence="9 15" id="KW-0175">Coiled coil</keyword>
<organism evidence="18 19">
    <name type="scientific">Ailuropoda melanoleuca</name>
    <name type="common">Giant panda</name>
    <dbReference type="NCBI Taxonomy" id="9646"/>
    <lineage>
        <taxon>Eukaryota</taxon>
        <taxon>Metazoa</taxon>
        <taxon>Chordata</taxon>
        <taxon>Craniata</taxon>
        <taxon>Vertebrata</taxon>
        <taxon>Euteleostomi</taxon>
        <taxon>Mammalia</taxon>
        <taxon>Eutheria</taxon>
        <taxon>Laurasiatheria</taxon>
        <taxon>Carnivora</taxon>
        <taxon>Caniformia</taxon>
        <taxon>Ursidae</taxon>
        <taxon>Ailuropoda</taxon>
    </lineage>
</organism>
<evidence type="ECO:0000256" key="5">
    <source>
        <dbReference type="ARBA" id="ARBA00022553"/>
    </source>
</evidence>
<evidence type="ECO:0000256" key="7">
    <source>
        <dbReference type="ARBA" id="ARBA00022740"/>
    </source>
</evidence>
<reference evidence="18 19" key="1">
    <citation type="journal article" date="2010" name="Nature">
        <title>The sequence and de novo assembly of the giant panda genome.</title>
        <authorList>
            <person name="Li R."/>
            <person name="Fan W."/>
            <person name="Tian G."/>
            <person name="Zhu H."/>
            <person name="He L."/>
            <person name="Cai J."/>
            <person name="Huang Q."/>
            <person name="Cai Q."/>
            <person name="Li B."/>
            <person name="Bai Y."/>
            <person name="Zhang Z."/>
            <person name="Zhang Y."/>
            <person name="Wang W."/>
            <person name="Li J."/>
            <person name="Wei F."/>
            <person name="Li H."/>
            <person name="Jian M."/>
            <person name="Li J."/>
            <person name="Zhang Z."/>
            <person name="Nielsen R."/>
            <person name="Li D."/>
            <person name="Gu W."/>
            <person name="Yang Z."/>
            <person name="Xuan Z."/>
            <person name="Ryder O.A."/>
            <person name="Leung F.C."/>
            <person name="Zhou Y."/>
            <person name="Cao J."/>
            <person name="Sun X."/>
            <person name="Fu Y."/>
            <person name="Fang X."/>
            <person name="Guo X."/>
            <person name="Wang B."/>
            <person name="Hou R."/>
            <person name="Shen F."/>
            <person name="Mu B."/>
            <person name="Ni P."/>
            <person name="Lin R."/>
            <person name="Qian W."/>
            <person name="Wang G."/>
            <person name="Yu C."/>
            <person name="Nie W."/>
            <person name="Wang J."/>
            <person name="Wu Z."/>
            <person name="Liang H."/>
            <person name="Min J."/>
            <person name="Wu Q."/>
            <person name="Cheng S."/>
            <person name="Ruan J."/>
            <person name="Wang M."/>
            <person name="Shi Z."/>
            <person name="Wen M."/>
            <person name="Liu B."/>
            <person name="Ren X."/>
            <person name="Zheng H."/>
            <person name="Dong D."/>
            <person name="Cook K."/>
            <person name="Shan G."/>
            <person name="Zhang H."/>
            <person name="Kosiol C."/>
            <person name="Xie X."/>
            <person name="Lu Z."/>
            <person name="Zheng H."/>
            <person name="Li Y."/>
            <person name="Steiner C.C."/>
            <person name="Lam T.T."/>
            <person name="Lin S."/>
            <person name="Zhang Q."/>
            <person name="Li G."/>
            <person name="Tian J."/>
            <person name="Gong T."/>
            <person name="Liu H."/>
            <person name="Zhang D."/>
            <person name="Fang L."/>
            <person name="Ye C."/>
            <person name="Zhang J."/>
            <person name="Hu W."/>
            <person name="Xu A."/>
            <person name="Ren Y."/>
            <person name="Zhang G."/>
            <person name="Bruford M.W."/>
            <person name="Li Q."/>
            <person name="Ma L."/>
            <person name="Guo Y."/>
            <person name="An N."/>
            <person name="Hu Y."/>
            <person name="Zheng Y."/>
            <person name="Shi Y."/>
            <person name="Li Z."/>
            <person name="Liu Q."/>
            <person name="Chen Y."/>
            <person name="Zhao J."/>
            <person name="Qu N."/>
            <person name="Zhao S."/>
            <person name="Tian F."/>
            <person name="Wang X."/>
            <person name="Wang H."/>
            <person name="Xu L."/>
            <person name="Liu X."/>
            <person name="Vinar T."/>
            <person name="Wang Y."/>
            <person name="Lam T.W."/>
            <person name="Yiu S.M."/>
            <person name="Liu S."/>
            <person name="Zhang H."/>
            <person name="Li D."/>
            <person name="Huang Y."/>
            <person name="Wang X."/>
            <person name="Yang G."/>
            <person name="Jiang Z."/>
            <person name="Wang J."/>
            <person name="Qin N."/>
            <person name="Li L."/>
            <person name="Li J."/>
            <person name="Bolund L."/>
            <person name="Kristiansen K."/>
            <person name="Wong G.K."/>
            <person name="Olson M."/>
            <person name="Zhang X."/>
            <person name="Li S."/>
            <person name="Yang H."/>
            <person name="Wang J."/>
            <person name="Wang J."/>
        </authorList>
    </citation>
    <scope>NUCLEOTIDE SEQUENCE [LARGE SCALE GENOMIC DNA]</scope>
</reference>
<proteinExistence type="predicted"/>
<comment type="subunit">
    <text evidence="13">Part of the IMAC/intermicrovillar adhesion complex/intermicrovillar tip-link complex composed of ANKS4B, MYO7B, USH1C, CDHR2 and CDHR5. Part of a complex composed of USH1C, USH1G and MYO7A. Interacts with F-actin. Interacts with USH2A. Interacts with SLC4A7. Interacts (via PDZ1 domain) with the C-terminus of USHBP1. Interacts (via N-terminus and PDZ 2 domain) with CDH23. Interacts with USH1G. Interacts with MYO7B. Interacts with CDHR2 and CDHR5; may mediate their interaction with MYO7B at the microvilli tip. Interacts (via PDZ 1 domain) with ANKS4B. Interacts (via PDZ 1 domain) with DOCK4.</text>
</comment>
<keyword evidence="10" id="KW-0206">Cytoskeleton</keyword>
<reference evidence="18" key="3">
    <citation type="submission" date="2025-09" db="UniProtKB">
        <authorList>
            <consortium name="Ensembl"/>
        </authorList>
    </citation>
    <scope>IDENTIFICATION</scope>
</reference>
<dbReference type="FunFam" id="1.20.1160.20:FF:000001">
    <property type="entry name" value="harmonin isoform X1"/>
    <property type="match status" value="1"/>
</dbReference>
<evidence type="ECO:0000256" key="16">
    <source>
        <dbReference type="SAM" id="MobiDB-lite"/>
    </source>
</evidence>
<dbReference type="InterPro" id="IPR036034">
    <property type="entry name" value="PDZ_sf"/>
</dbReference>
<evidence type="ECO:0000256" key="4">
    <source>
        <dbReference type="ARBA" id="ARBA00022490"/>
    </source>
</evidence>
<protein>
    <recommendedName>
        <fullName evidence="14">Harmonin</fullName>
    </recommendedName>
</protein>
<dbReference type="GO" id="GO:0005886">
    <property type="term" value="C:plasma membrane"/>
    <property type="evidence" value="ECO:0007669"/>
    <property type="project" value="TreeGrafter"/>
</dbReference>
<dbReference type="FunFam" id="2.30.42.10:FF:000062">
    <property type="entry name" value="harmonin isoform X1"/>
    <property type="match status" value="1"/>
</dbReference>
<dbReference type="InterPro" id="IPR051844">
    <property type="entry name" value="USH2_Complex_Protein"/>
</dbReference>
<evidence type="ECO:0000256" key="9">
    <source>
        <dbReference type="ARBA" id="ARBA00023054"/>
    </source>
</evidence>
<dbReference type="CDD" id="cd06737">
    <property type="entry name" value="PDZ1_harmonin"/>
    <property type="match status" value="1"/>
</dbReference>
<evidence type="ECO:0000256" key="10">
    <source>
        <dbReference type="ARBA" id="ARBA00023212"/>
    </source>
</evidence>
<comment type="function">
    <text evidence="12">Anchoring/scaffolding protein that is a part of the functional network formed by USH1C, USH1G, CDH23 and MYO7A that mediates mechanotransduction in cochlear hair cells. Required for normal development and maintenance of cochlear hair cell bundles. As part of the intermicrovillar adhesion complex/IMAC plays a role in brush border differentiation, controlling microvilli organization and length. Probably plays a central regulatory role in the assembly of the complex, recruiting CDHR2, CDHR5 and MYO7B to the microvilli tips.</text>
</comment>
<dbReference type="GO" id="GO:0046549">
    <property type="term" value="P:retinal cone cell development"/>
    <property type="evidence" value="ECO:0007669"/>
    <property type="project" value="TreeGrafter"/>
</dbReference>
<dbReference type="GO" id="GO:1904970">
    <property type="term" value="P:brush border assembly"/>
    <property type="evidence" value="ECO:0007669"/>
    <property type="project" value="UniProtKB-ARBA"/>
</dbReference>
<dbReference type="GO" id="GO:0005829">
    <property type="term" value="C:cytosol"/>
    <property type="evidence" value="ECO:0007669"/>
    <property type="project" value="UniProtKB-SubCell"/>
</dbReference>
<name>A0A7N5KPF3_AILME</name>
<feature type="region of interest" description="Disordered" evidence="16">
    <location>
        <begin position="385"/>
        <end position="437"/>
    </location>
</feature>
<gene>
    <name evidence="18" type="primary">USH1C</name>
</gene>
<evidence type="ECO:0000256" key="1">
    <source>
        <dbReference type="ARBA" id="ARBA00004105"/>
    </source>
</evidence>
<keyword evidence="19" id="KW-1185">Reference proteome</keyword>
<dbReference type="InterPro" id="IPR001478">
    <property type="entry name" value="PDZ"/>
</dbReference>
<evidence type="ECO:0000313" key="18">
    <source>
        <dbReference type="Ensembl" id="ENSAMEP00000042929.1"/>
    </source>
</evidence>
<keyword evidence="11" id="KW-0966">Cell projection</keyword>
<keyword evidence="7" id="KW-1009">Hearing</keyword>
<dbReference type="Pfam" id="PF21219">
    <property type="entry name" value="USH1C_N"/>
    <property type="match status" value="1"/>
</dbReference>
<evidence type="ECO:0000256" key="14">
    <source>
        <dbReference type="ARBA" id="ARBA00073777"/>
    </source>
</evidence>
<evidence type="ECO:0000256" key="2">
    <source>
        <dbReference type="ARBA" id="ARBA00004245"/>
    </source>
</evidence>
<dbReference type="GO" id="GO:0005929">
    <property type="term" value="C:cilium"/>
    <property type="evidence" value="ECO:0007669"/>
    <property type="project" value="TreeGrafter"/>
</dbReference>
<dbReference type="Ensembl" id="ENSAMET00000039656.1">
    <property type="protein sequence ID" value="ENSAMEP00000042929.1"/>
    <property type="gene ID" value="ENSAMEG00000003181.2"/>
</dbReference>
<dbReference type="PANTHER" id="PTHR23116">
    <property type="entry name" value="PDZ DOMAIN CONTAINING WHIRLIN AND HARMONIN-RELATED"/>
    <property type="match status" value="1"/>
</dbReference>